<organism evidence="2 3">
    <name type="scientific">Cuscuta europaea</name>
    <name type="common">European dodder</name>
    <dbReference type="NCBI Taxonomy" id="41803"/>
    <lineage>
        <taxon>Eukaryota</taxon>
        <taxon>Viridiplantae</taxon>
        <taxon>Streptophyta</taxon>
        <taxon>Embryophyta</taxon>
        <taxon>Tracheophyta</taxon>
        <taxon>Spermatophyta</taxon>
        <taxon>Magnoliopsida</taxon>
        <taxon>eudicotyledons</taxon>
        <taxon>Gunneridae</taxon>
        <taxon>Pentapetalae</taxon>
        <taxon>asterids</taxon>
        <taxon>lamiids</taxon>
        <taxon>Solanales</taxon>
        <taxon>Convolvulaceae</taxon>
        <taxon>Cuscuteae</taxon>
        <taxon>Cuscuta</taxon>
        <taxon>Cuscuta subgen. Cuscuta</taxon>
    </lineage>
</organism>
<accession>A0A9P0YLU2</accession>
<sequence>MVTSVWNLTLRASYKSWKTYNDLAEIVQVEEEEPERERLRFQTTVSSRGNNGVGPSSQLPCPKPLQAVRGEGEKDRGETKATPRHSEGHSFFNTMTMALRMRVDDADLRTMQFMSSSQC</sequence>
<comment type="caution">
    <text evidence="2">The sequence shown here is derived from an EMBL/GenBank/DDBJ whole genome shotgun (WGS) entry which is preliminary data.</text>
</comment>
<feature type="region of interest" description="Disordered" evidence="1">
    <location>
        <begin position="45"/>
        <end position="90"/>
    </location>
</feature>
<protein>
    <submittedName>
        <fullName evidence="2">Uncharacterized protein</fullName>
    </submittedName>
</protein>
<reference evidence="2" key="1">
    <citation type="submission" date="2022-07" db="EMBL/GenBank/DDBJ databases">
        <authorList>
            <person name="Macas J."/>
            <person name="Novak P."/>
            <person name="Neumann P."/>
        </authorList>
    </citation>
    <scope>NUCLEOTIDE SEQUENCE</scope>
</reference>
<keyword evidence="3" id="KW-1185">Reference proteome</keyword>
<dbReference type="Proteomes" id="UP001152484">
    <property type="component" value="Unassembled WGS sequence"/>
</dbReference>
<name>A0A9P0YLU2_CUSEU</name>
<gene>
    <name evidence="2" type="ORF">CEURO_LOCUS2653</name>
</gene>
<proteinExistence type="predicted"/>
<dbReference type="EMBL" id="CAMAPE010000005">
    <property type="protein sequence ID" value="CAH9067906.1"/>
    <property type="molecule type" value="Genomic_DNA"/>
</dbReference>
<evidence type="ECO:0000313" key="2">
    <source>
        <dbReference type="EMBL" id="CAH9067906.1"/>
    </source>
</evidence>
<feature type="compositionally biased region" description="Basic and acidic residues" evidence="1">
    <location>
        <begin position="70"/>
        <end position="88"/>
    </location>
</feature>
<dbReference type="AlphaFoldDB" id="A0A9P0YLU2"/>
<evidence type="ECO:0000313" key="3">
    <source>
        <dbReference type="Proteomes" id="UP001152484"/>
    </source>
</evidence>
<feature type="compositionally biased region" description="Polar residues" evidence="1">
    <location>
        <begin position="45"/>
        <end position="59"/>
    </location>
</feature>
<evidence type="ECO:0000256" key="1">
    <source>
        <dbReference type="SAM" id="MobiDB-lite"/>
    </source>
</evidence>